<sequence>MSSLQDLVATLASKLDDVPTPWKIAAGVVGTSFLANRLYFSGGRNPYNGQQVRGKVAIVTGGNTGLGYETALVLARNGAEVVLACRDSQKTRDAVESIKKATGNTNVSAQTLELDSLASVRAFAKRWVDSKKPIHYLINNAGVMMIPKRTTTKDGFETQFGVNHLGHFLLTNLLLDIIESTAKTSSVRIVNLSSRASERGEIDWEDLMKEKPGAYNPQTVYNQSKLANVLFTKELQRRLSLSSPSADIIVTSLHPGVVRTELTRHVVDGPVMYLAYLFLFPLALTITKTPWEGAQTQLYCALAPSRKLVKGEYYADCAVKRHPKDVTRDPEAAKMFWAVSEKLVGLSA</sequence>
<dbReference type="CDD" id="cd05327">
    <property type="entry name" value="retinol-DH_like_SDR_c_like"/>
    <property type="match status" value="1"/>
</dbReference>
<keyword evidence="1" id="KW-0560">Oxidoreductase</keyword>
<accession>A0A139A6Q6</accession>
<gene>
    <name evidence="2" type="ORF">M427DRAFT_101692</name>
</gene>
<dbReference type="OMA" id="IAWPASI"/>
<dbReference type="PANTHER" id="PTHR43157">
    <property type="entry name" value="PHOSPHATIDYLINOSITOL-GLYCAN BIOSYNTHESIS CLASS F PROTEIN-RELATED"/>
    <property type="match status" value="1"/>
</dbReference>
<dbReference type="Proteomes" id="UP000070544">
    <property type="component" value="Unassembled WGS sequence"/>
</dbReference>
<evidence type="ECO:0000313" key="2">
    <source>
        <dbReference type="EMBL" id="KXS12023.1"/>
    </source>
</evidence>
<dbReference type="EMBL" id="KQ965792">
    <property type="protein sequence ID" value="KXS12023.1"/>
    <property type="molecule type" value="Genomic_DNA"/>
</dbReference>
<dbReference type="PRINTS" id="PR00081">
    <property type="entry name" value="GDHRDH"/>
</dbReference>
<dbReference type="InterPro" id="IPR036291">
    <property type="entry name" value="NAD(P)-bd_dom_sf"/>
</dbReference>
<keyword evidence="3" id="KW-1185">Reference proteome</keyword>
<dbReference type="STRING" id="1344416.A0A139A6Q6"/>
<proteinExistence type="predicted"/>
<name>A0A139A6Q6_GONPJ</name>
<evidence type="ECO:0000256" key="1">
    <source>
        <dbReference type="ARBA" id="ARBA00023002"/>
    </source>
</evidence>
<dbReference type="Pfam" id="PF00106">
    <property type="entry name" value="adh_short"/>
    <property type="match status" value="1"/>
</dbReference>
<dbReference type="SUPFAM" id="SSF51735">
    <property type="entry name" value="NAD(P)-binding Rossmann-fold domains"/>
    <property type="match status" value="1"/>
</dbReference>
<dbReference type="GO" id="GO:0016491">
    <property type="term" value="F:oxidoreductase activity"/>
    <property type="evidence" value="ECO:0007669"/>
    <property type="project" value="UniProtKB-KW"/>
</dbReference>
<organism evidence="2 3">
    <name type="scientific">Gonapodya prolifera (strain JEL478)</name>
    <name type="common">Monoblepharis prolifera</name>
    <dbReference type="NCBI Taxonomy" id="1344416"/>
    <lineage>
        <taxon>Eukaryota</taxon>
        <taxon>Fungi</taxon>
        <taxon>Fungi incertae sedis</taxon>
        <taxon>Chytridiomycota</taxon>
        <taxon>Chytridiomycota incertae sedis</taxon>
        <taxon>Monoblepharidomycetes</taxon>
        <taxon>Monoblepharidales</taxon>
        <taxon>Gonapodyaceae</taxon>
        <taxon>Gonapodya</taxon>
    </lineage>
</organism>
<dbReference type="Gene3D" id="3.40.50.720">
    <property type="entry name" value="NAD(P)-binding Rossmann-like Domain"/>
    <property type="match status" value="1"/>
</dbReference>
<reference evidence="2 3" key="1">
    <citation type="journal article" date="2015" name="Genome Biol. Evol.">
        <title>Phylogenomic analyses indicate that early fungi evolved digesting cell walls of algal ancestors of land plants.</title>
        <authorList>
            <person name="Chang Y."/>
            <person name="Wang S."/>
            <person name="Sekimoto S."/>
            <person name="Aerts A.L."/>
            <person name="Choi C."/>
            <person name="Clum A."/>
            <person name="LaButti K.M."/>
            <person name="Lindquist E.A."/>
            <person name="Yee Ngan C."/>
            <person name="Ohm R.A."/>
            <person name="Salamov A.A."/>
            <person name="Grigoriev I.V."/>
            <person name="Spatafora J.W."/>
            <person name="Berbee M.L."/>
        </authorList>
    </citation>
    <scope>NUCLEOTIDE SEQUENCE [LARGE SCALE GENOMIC DNA]</scope>
    <source>
        <strain evidence="2 3">JEL478</strain>
    </source>
</reference>
<dbReference type="InterPro" id="IPR002347">
    <property type="entry name" value="SDR_fam"/>
</dbReference>
<dbReference type="OrthoDB" id="191139at2759"/>
<protein>
    <submittedName>
        <fullName evidence="2">NAD(P)-binding protein</fullName>
    </submittedName>
</protein>
<evidence type="ECO:0000313" key="3">
    <source>
        <dbReference type="Proteomes" id="UP000070544"/>
    </source>
</evidence>
<dbReference type="PANTHER" id="PTHR43157:SF31">
    <property type="entry name" value="PHOSPHATIDYLINOSITOL-GLYCAN BIOSYNTHESIS CLASS F PROTEIN"/>
    <property type="match status" value="1"/>
</dbReference>
<dbReference type="AlphaFoldDB" id="A0A139A6Q6"/>